<dbReference type="CDD" id="cd12155">
    <property type="entry name" value="PGDH_1"/>
    <property type="match status" value="1"/>
</dbReference>
<keyword evidence="8" id="KW-1185">Reference proteome</keyword>
<proteinExistence type="inferred from homology"/>
<accession>A0ABW1R6C6</accession>
<evidence type="ECO:0000256" key="3">
    <source>
        <dbReference type="ARBA" id="ARBA00023027"/>
    </source>
</evidence>
<feature type="domain" description="D-isomer specific 2-hydroxyacid dehydrogenase NAD-binding" evidence="6">
    <location>
        <begin position="104"/>
        <end position="278"/>
    </location>
</feature>
<reference evidence="8" key="1">
    <citation type="journal article" date="2019" name="Int. J. Syst. Evol. Microbiol.">
        <title>The Global Catalogue of Microorganisms (GCM) 10K type strain sequencing project: providing services to taxonomists for standard genome sequencing and annotation.</title>
        <authorList>
            <consortium name="The Broad Institute Genomics Platform"/>
            <consortium name="The Broad Institute Genome Sequencing Center for Infectious Disease"/>
            <person name="Wu L."/>
            <person name="Ma J."/>
        </authorList>
    </citation>
    <scope>NUCLEOTIDE SEQUENCE [LARGE SCALE GENOMIC DNA]</scope>
    <source>
        <strain evidence="8">CCM 8932</strain>
    </source>
</reference>
<dbReference type="SUPFAM" id="SSF51735">
    <property type="entry name" value="NAD(P)-binding Rossmann-fold domains"/>
    <property type="match status" value="1"/>
</dbReference>
<evidence type="ECO:0000256" key="2">
    <source>
        <dbReference type="ARBA" id="ARBA00023002"/>
    </source>
</evidence>
<evidence type="ECO:0000313" key="7">
    <source>
        <dbReference type="EMBL" id="MFC6165464.1"/>
    </source>
</evidence>
<dbReference type="Proteomes" id="UP001596253">
    <property type="component" value="Unassembled WGS sequence"/>
</dbReference>
<organism evidence="7 8">
    <name type="scientific">Lactiplantibacillus dongliensis</name>
    <dbReference type="NCBI Taxonomy" id="2559919"/>
    <lineage>
        <taxon>Bacteria</taxon>
        <taxon>Bacillati</taxon>
        <taxon>Bacillota</taxon>
        <taxon>Bacilli</taxon>
        <taxon>Lactobacillales</taxon>
        <taxon>Lactobacillaceae</taxon>
        <taxon>Lactiplantibacillus</taxon>
    </lineage>
</organism>
<dbReference type="RefSeq" id="WP_137640607.1">
    <property type="nucleotide sequence ID" value="NZ_BJDK01000024.1"/>
</dbReference>
<feature type="domain" description="D-isomer specific 2-hydroxyacid dehydrogenase catalytic" evidence="5">
    <location>
        <begin position="40"/>
        <end position="304"/>
    </location>
</feature>
<comment type="similarity">
    <text evidence="1 4">Belongs to the D-isomer specific 2-hydroxyacid dehydrogenase family.</text>
</comment>
<dbReference type="InterPro" id="IPR006140">
    <property type="entry name" value="D-isomer_DH_NAD-bd"/>
</dbReference>
<dbReference type="Gene3D" id="3.40.50.720">
    <property type="entry name" value="NAD(P)-binding Rossmann-like Domain"/>
    <property type="match status" value="2"/>
</dbReference>
<dbReference type="Pfam" id="PF02826">
    <property type="entry name" value="2-Hacid_dh_C"/>
    <property type="match status" value="1"/>
</dbReference>
<name>A0ABW1R6C6_9LACO</name>
<keyword evidence="2 4" id="KW-0560">Oxidoreductase</keyword>
<sequence length="316" mass="34188">MPLALMVQATKPAQLQRLQQRYPDWQFMPVADLQPQDYAQVTVMYGYHPVLNAILALPDNRLRFLQVISAGVDYLPLADLQAQGVLVANTSGIHADAISESVLGAMLTVTRGYQAAWQNQNGARQWTLPMTTSTLTGQRLLVFGTGQIGQAIAAKAAVFGLHLIGVNTSGHPAPGFDETVALTASESAVARADFIVNALPLTPVTHHFFNAALFAQTRQQPLLINIGRGPAVDTTALMAALDQHQLSGAVLDVTEPEPLPANHPLWQRSDVIITPHISGQISHFRATVFPIFVANFAAWIKTGQLANHQVDLTRGY</sequence>
<evidence type="ECO:0000256" key="1">
    <source>
        <dbReference type="ARBA" id="ARBA00005854"/>
    </source>
</evidence>
<protein>
    <submittedName>
        <fullName evidence="7">Phosphoglycerate dehydrogenase</fullName>
    </submittedName>
</protein>
<dbReference type="PANTHER" id="PTHR43333:SF1">
    <property type="entry name" value="D-ISOMER SPECIFIC 2-HYDROXYACID DEHYDROGENASE NAD-BINDING DOMAIN-CONTAINING PROTEIN"/>
    <property type="match status" value="1"/>
</dbReference>
<evidence type="ECO:0000313" key="8">
    <source>
        <dbReference type="Proteomes" id="UP001596253"/>
    </source>
</evidence>
<dbReference type="InterPro" id="IPR036291">
    <property type="entry name" value="NAD(P)-bd_dom_sf"/>
</dbReference>
<evidence type="ECO:0000259" key="5">
    <source>
        <dbReference type="Pfam" id="PF00389"/>
    </source>
</evidence>
<dbReference type="EMBL" id="JBHSSD010000052">
    <property type="protein sequence ID" value="MFC6165464.1"/>
    <property type="molecule type" value="Genomic_DNA"/>
</dbReference>
<keyword evidence="3" id="KW-0520">NAD</keyword>
<dbReference type="InterPro" id="IPR006139">
    <property type="entry name" value="D-isomer_2_OHA_DH_cat_dom"/>
</dbReference>
<dbReference type="SUPFAM" id="SSF52283">
    <property type="entry name" value="Formate/glycerate dehydrogenase catalytic domain-like"/>
    <property type="match status" value="1"/>
</dbReference>
<evidence type="ECO:0000256" key="4">
    <source>
        <dbReference type="RuleBase" id="RU003719"/>
    </source>
</evidence>
<gene>
    <name evidence="7" type="ORF">ACFP3T_12355</name>
</gene>
<evidence type="ECO:0000259" key="6">
    <source>
        <dbReference type="Pfam" id="PF02826"/>
    </source>
</evidence>
<dbReference type="PANTHER" id="PTHR43333">
    <property type="entry name" value="2-HACID_DH_C DOMAIN-CONTAINING PROTEIN"/>
    <property type="match status" value="1"/>
</dbReference>
<comment type="caution">
    <text evidence="7">The sequence shown here is derived from an EMBL/GenBank/DDBJ whole genome shotgun (WGS) entry which is preliminary data.</text>
</comment>
<dbReference type="Pfam" id="PF00389">
    <property type="entry name" value="2-Hacid_dh"/>
    <property type="match status" value="1"/>
</dbReference>